<dbReference type="PANTHER" id="PTHR12774">
    <property type="entry name" value="PEROXISOMAL BIOGENESIS FACTOR 19"/>
    <property type="match status" value="1"/>
</dbReference>
<dbReference type="EMBL" id="DS548988">
    <property type="protein sequence ID" value="EDR26926.1"/>
    <property type="molecule type" value="Genomic_DNA"/>
</dbReference>
<dbReference type="Proteomes" id="UP000008076">
    <property type="component" value="Unassembled WGS sequence"/>
</dbReference>
<dbReference type="VEuPathDB" id="AmoebaDB:EDI_292880"/>
<dbReference type="OrthoDB" id="26405at2759"/>
<dbReference type="PANTHER" id="PTHR12774:SF2">
    <property type="entry name" value="PEROXISOMAL BIOGENESIS FACTOR 19"/>
    <property type="match status" value="1"/>
</dbReference>
<dbReference type="GeneID" id="5881829"/>
<keyword evidence="2" id="KW-1185">Reference proteome</keyword>
<dbReference type="GO" id="GO:0045046">
    <property type="term" value="P:protein import into peroxisome membrane"/>
    <property type="evidence" value="ECO:0007669"/>
    <property type="project" value="TreeGrafter"/>
</dbReference>
<dbReference type="InterPro" id="IPR006708">
    <property type="entry name" value="Pex19"/>
</dbReference>
<name>B0EEW6_ENTDS</name>
<dbReference type="RefSeq" id="XP_001736814.1">
    <property type="nucleotide sequence ID" value="XM_001736762.1"/>
</dbReference>
<dbReference type="GO" id="GO:0005778">
    <property type="term" value="C:peroxisomal membrane"/>
    <property type="evidence" value="ECO:0007669"/>
    <property type="project" value="TreeGrafter"/>
</dbReference>
<proteinExistence type="predicted"/>
<dbReference type="GO" id="GO:0033328">
    <property type="term" value="F:peroxisome membrane targeting sequence binding"/>
    <property type="evidence" value="ECO:0007669"/>
    <property type="project" value="TreeGrafter"/>
</dbReference>
<dbReference type="InterPro" id="IPR038322">
    <property type="entry name" value="Pex19_C_sf"/>
</dbReference>
<dbReference type="KEGG" id="edi:EDI_292880"/>
<dbReference type="Pfam" id="PF04614">
    <property type="entry name" value="Pex19"/>
    <property type="match status" value="1"/>
</dbReference>
<evidence type="ECO:0000313" key="1">
    <source>
        <dbReference type="EMBL" id="EDR26926.1"/>
    </source>
</evidence>
<reference evidence="2" key="1">
    <citation type="submission" date="2007-12" db="EMBL/GenBank/DDBJ databases">
        <title>Annotation of Entamoeba dispar SAW760.</title>
        <authorList>
            <person name="Lorenzi H."/>
            <person name="Inman J."/>
            <person name="Schobel S."/>
            <person name="Amedeo P."/>
            <person name="Caler E."/>
        </authorList>
    </citation>
    <scope>NUCLEOTIDE SEQUENCE [LARGE SCALE GENOMIC DNA]</scope>
    <source>
        <strain evidence="2">ATCC PRA-260 / SAW760</strain>
    </source>
</reference>
<gene>
    <name evidence="1" type="ORF">EDI_292880</name>
</gene>
<accession>B0EEW6</accession>
<sequence length="155" mass="18219">MDDKELDDILSQMIEQEKKESDNTTNQSIEDIKFPDLSQIYYDLTKQINQIDKSSDDKNLNGLEETLISMLRPFLSKDVLYEPIKELKEQFPEWLEKNKTIITSEEFEKRIKQYETVCKIVELFEQSTEPPMEIVVDLIQKMGQPPHGLAQYLAE</sequence>
<protein>
    <submittedName>
        <fullName evidence="1">Peroxisomal biogenesis factor, putative</fullName>
    </submittedName>
</protein>
<evidence type="ECO:0000313" key="2">
    <source>
        <dbReference type="Proteomes" id="UP000008076"/>
    </source>
</evidence>
<dbReference type="OMA" id="DADSAQC"/>
<dbReference type="Gene3D" id="1.20.120.900">
    <property type="entry name" value="Pex19, mPTS binding domain"/>
    <property type="match status" value="1"/>
</dbReference>
<organism evidence="2">
    <name type="scientific">Entamoeba dispar (strain ATCC PRA-260 / SAW760)</name>
    <dbReference type="NCBI Taxonomy" id="370354"/>
    <lineage>
        <taxon>Eukaryota</taxon>
        <taxon>Amoebozoa</taxon>
        <taxon>Evosea</taxon>
        <taxon>Archamoebae</taxon>
        <taxon>Mastigamoebida</taxon>
        <taxon>Entamoebidae</taxon>
        <taxon>Entamoeba</taxon>
    </lineage>
</organism>
<dbReference type="eggNOG" id="KOG3133">
    <property type="taxonomic scope" value="Eukaryota"/>
</dbReference>
<dbReference type="AlphaFoldDB" id="B0EEW6"/>